<dbReference type="PANTHER" id="PTHR24322:SF736">
    <property type="entry name" value="RETINOL DEHYDROGENASE 10"/>
    <property type="match status" value="1"/>
</dbReference>
<proteinExistence type="inferred from homology"/>
<accession>A0A9X3F243</accession>
<dbReference type="PANTHER" id="PTHR24322">
    <property type="entry name" value="PKSB"/>
    <property type="match status" value="1"/>
</dbReference>
<dbReference type="SUPFAM" id="SSF51735">
    <property type="entry name" value="NAD(P)-binding Rossmann-fold domains"/>
    <property type="match status" value="1"/>
</dbReference>
<evidence type="ECO:0000256" key="1">
    <source>
        <dbReference type="ARBA" id="ARBA00006484"/>
    </source>
</evidence>
<dbReference type="InterPro" id="IPR036291">
    <property type="entry name" value="NAD(P)-bd_dom_sf"/>
</dbReference>
<evidence type="ECO:0000313" key="3">
    <source>
        <dbReference type="EMBL" id="MCY1013865.1"/>
    </source>
</evidence>
<evidence type="ECO:0000313" key="4">
    <source>
        <dbReference type="Proteomes" id="UP001150924"/>
    </source>
</evidence>
<protein>
    <submittedName>
        <fullName evidence="3">SDR family NAD(P)-dependent oxidoreductase</fullName>
    </submittedName>
</protein>
<comment type="caution">
    <text evidence="3">The sequence shown here is derived from an EMBL/GenBank/DDBJ whole genome shotgun (WGS) entry which is preliminary data.</text>
</comment>
<keyword evidence="2" id="KW-0560">Oxidoreductase</keyword>
<sequence>MSTFHGKVAAVTGAGSGIGRALALGLARRGARLALSDVDEVGLGETARVGRTLGAEVEAARLDVADREAVKAYATAVASRSGWCTALQQRRDRVLAIGARLELRGLRARVRGQPRASSTARRSSCRT</sequence>
<dbReference type="Pfam" id="PF00106">
    <property type="entry name" value="adh_short"/>
    <property type="match status" value="1"/>
</dbReference>
<dbReference type="Gene3D" id="3.40.50.720">
    <property type="entry name" value="NAD(P)-binding Rossmann-like Domain"/>
    <property type="match status" value="1"/>
</dbReference>
<keyword evidence="4" id="KW-1185">Reference proteome</keyword>
<dbReference type="Proteomes" id="UP001150924">
    <property type="component" value="Unassembled WGS sequence"/>
</dbReference>
<comment type="similarity">
    <text evidence="1">Belongs to the short-chain dehydrogenases/reductases (SDR) family.</text>
</comment>
<reference evidence="3" key="1">
    <citation type="submission" date="2022-11" db="EMBL/GenBank/DDBJ databases">
        <title>Minimal conservation of predation-associated metabolite biosynthetic gene clusters underscores biosynthetic potential of Myxococcota including descriptions for ten novel species: Archangium lansinium sp. nov., Myxococcus landrumus sp. nov., Nannocystis bai.</title>
        <authorList>
            <person name="Ahearne A."/>
            <person name="Stevens C."/>
            <person name="Phillips K."/>
        </authorList>
    </citation>
    <scope>NUCLEOTIDE SEQUENCE</scope>
    <source>
        <strain evidence="3">Na p29</strain>
    </source>
</reference>
<gene>
    <name evidence="3" type="ORF">OV079_51745</name>
</gene>
<dbReference type="EMBL" id="JAPNKE010000002">
    <property type="protein sequence ID" value="MCY1013865.1"/>
    <property type="molecule type" value="Genomic_DNA"/>
</dbReference>
<dbReference type="InterPro" id="IPR002347">
    <property type="entry name" value="SDR_fam"/>
</dbReference>
<evidence type="ECO:0000256" key="2">
    <source>
        <dbReference type="ARBA" id="ARBA00023002"/>
    </source>
</evidence>
<dbReference type="AlphaFoldDB" id="A0A9X3F243"/>
<dbReference type="GO" id="GO:0016616">
    <property type="term" value="F:oxidoreductase activity, acting on the CH-OH group of donors, NAD or NADP as acceptor"/>
    <property type="evidence" value="ECO:0007669"/>
    <property type="project" value="TreeGrafter"/>
</dbReference>
<organism evidence="3 4">
    <name type="scientific">Nannocystis pusilla</name>
    <dbReference type="NCBI Taxonomy" id="889268"/>
    <lineage>
        <taxon>Bacteria</taxon>
        <taxon>Pseudomonadati</taxon>
        <taxon>Myxococcota</taxon>
        <taxon>Polyangia</taxon>
        <taxon>Nannocystales</taxon>
        <taxon>Nannocystaceae</taxon>
        <taxon>Nannocystis</taxon>
    </lineage>
</organism>
<name>A0A9X3F243_9BACT</name>